<dbReference type="AlphaFoldDB" id="A0A166MGG2"/>
<feature type="transmembrane region" description="Helical" evidence="1">
    <location>
        <begin position="368"/>
        <end position="392"/>
    </location>
</feature>
<proteinExistence type="predicted"/>
<dbReference type="STRING" id="1314781.A0A166MGG2"/>
<evidence type="ECO:0000313" key="3">
    <source>
        <dbReference type="Proteomes" id="UP000077266"/>
    </source>
</evidence>
<name>A0A166MGG2_EXIGL</name>
<sequence>LESLIVLPENERWWHWLSERLESVQMWTIPAAVSIFWVILALVFTLVDSIASPVIDISNHGHAVGAVWLWLIPVVAGWLQAGFESHPSRVAREVDHINDTSAFVAPAQLQGDSDSDAPVLVRDQTVHHAIVVDTRQYRDVDSDCPAPIFAYARVFRSSEQIEHVALMCERVCENLSKRIPVASGRREWASNSHSNLRGTVSEVIRFCSPRAQSHWAPGVWKRIFYASVTAIAMQWVTTGAGIYITYLTPTVGLGCRSGSFLAYGLAATLAWILLLLSSILNHASVSTYTPGAKRRPNHILDTICTLLSFAGKSIAAANAVWLVTLCIFQFSGFYSTCYCMSSAWSLGKDAYAMLGVTWDELVQLGTRTVWVMGVVSTGLAASLYAAFIYFVLSPEE</sequence>
<dbReference type="InParanoid" id="A0A166MGG2"/>
<keyword evidence="1" id="KW-0812">Transmembrane</keyword>
<feature type="transmembrane region" description="Helical" evidence="1">
    <location>
        <begin position="27"/>
        <end position="47"/>
    </location>
</feature>
<protein>
    <submittedName>
        <fullName evidence="2">Uncharacterized protein</fullName>
    </submittedName>
</protein>
<evidence type="ECO:0000256" key="1">
    <source>
        <dbReference type="SAM" id="Phobius"/>
    </source>
</evidence>
<feature type="transmembrane region" description="Helical" evidence="1">
    <location>
        <begin position="300"/>
        <end position="321"/>
    </location>
</feature>
<organism evidence="2 3">
    <name type="scientific">Exidia glandulosa HHB12029</name>
    <dbReference type="NCBI Taxonomy" id="1314781"/>
    <lineage>
        <taxon>Eukaryota</taxon>
        <taxon>Fungi</taxon>
        <taxon>Dikarya</taxon>
        <taxon>Basidiomycota</taxon>
        <taxon>Agaricomycotina</taxon>
        <taxon>Agaricomycetes</taxon>
        <taxon>Auriculariales</taxon>
        <taxon>Exidiaceae</taxon>
        <taxon>Exidia</taxon>
    </lineage>
</organism>
<dbReference type="EMBL" id="KV427235">
    <property type="protein sequence ID" value="KZV78004.1"/>
    <property type="molecule type" value="Genomic_DNA"/>
</dbReference>
<keyword evidence="1" id="KW-1133">Transmembrane helix</keyword>
<dbReference type="OrthoDB" id="5392263at2759"/>
<dbReference type="Proteomes" id="UP000077266">
    <property type="component" value="Unassembled WGS sequence"/>
</dbReference>
<keyword evidence="3" id="KW-1185">Reference proteome</keyword>
<evidence type="ECO:0000313" key="2">
    <source>
        <dbReference type="EMBL" id="KZV78004.1"/>
    </source>
</evidence>
<accession>A0A166MGG2</accession>
<keyword evidence="1" id="KW-0472">Membrane</keyword>
<reference evidence="2 3" key="1">
    <citation type="journal article" date="2016" name="Mol. Biol. Evol.">
        <title>Comparative Genomics of Early-Diverging Mushroom-Forming Fungi Provides Insights into the Origins of Lignocellulose Decay Capabilities.</title>
        <authorList>
            <person name="Nagy L.G."/>
            <person name="Riley R."/>
            <person name="Tritt A."/>
            <person name="Adam C."/>
            <person name="Daum C."/>
            <person name="Floudas D."/>
            <person name="Sun H."/>
            <person name="Yadav J.S."/>
            <person name="Pangilinan J."/>
            <person name="Larsson K.H."/>
            <person name="Matsuura K."/>
            <person name="Barry K."/>
            <person name="Labutti K."/>
            <person name="Kuo R."/>
            <person name="Ohm R.A."/>
            <person name="Bhattacharya S.S."/>
            <person name="Shirouzu T."/>
            <person name="Yoshinaga Y."/>
            <person name="Martin F.M."/>
            <person name="Grigoriev I.V."/>
            <person name="Hibbett D.S."/>
        </authorList>
    </citation>
    <scope>NUCLEOTIDE SEQUENCE [LARGE SCALE GENOMIC DNA]</scope>
    <source>
        <strain evidence="2 3">HHB12029</strain>
    </source>
</reference>
<feature type="transmembrane region" description="Helical" evidence="1">
    <location>
        <begin position="223"/>
        <end position="248"/>
    </location>
</feature>
<feature type="transmembrane region" description="Helical" evidence="1">
    <location>
        <begin position="260"/>
        <end position="280"/>
    </location>
</feature>
<feature type="non-terminal residue" evidence="2">
    <location>
        <position position="1"/>
    </location>
</feature>
<gene>
    <name evidence="2" type="ORF">EXIGLDRAFT_718811</name>
</gene>